<dbReference type="PROSITE" id="PS50097">
    <property type="entry name" value="BTB"/>
    <property type="match status" value="1"/>
</dbReference>
<dbReference type="CDD" id="cd18186">
    <property type="entry name" value="BTB_POZ_ZBTB_KLHL-like"/>
    <property type="match status" value="1"/>
</dbReference>
<feature type="compositionally biased region" description="Polar residues" evidence="2">
    <location>
        <begin position="334"/>
        <end position="348"/>
    </location>
</feature>
<feature type="compositionally biased region" description="Low complexity" evidence="2">
    <location>
        <begin position="468"/>
        <end position="503"/>
    </location>
</feature>
<keyword evidence="1" id="KW-0175">Coiled coil</keyword>
<dbReference type="Gene3D" id="3.30.710.10">
    <property type="entry name" value="Potassium Channel Kv1.1, Chain A"/>
    <property type="match status" value="1"/>
</dbReference>
<feature type="coiled-coil region" evidence="1">
    <location>
        <begin position="132"/>
        <end position="159"/>
    </location>
</feature>
<feature type="region of interest" description="Disordered" evidence="2">
    <location>
        <begin position="330"/>
        <end position="417"/>
    </location>
</feature>
<accession>A0A2A6BLA4</accession>
<name>A0A2A6BLA4_PRIPA</name>
<dbReference type="PANTHER" id="PTHR47022">
    <property type="entry name" value="BTB AND MATH DOMAIN-CONTAINING PROTEIN 36-RELATED"/>
    <property type="match status" value="1"/>
</dbReference>
<dbReference type="Pfam" id="PF00651">
    <property type="entry name" value="BTB"/>
    <property type="match status" value="1"/>
</dbReference>
<feature type="region of interest" description="Disordered" evidence="2">
    <location>
        <begin position="465"/>
        <end position="505"/>
    </location>
</feature>
<feature type="compositionally biased region" description="Basic residues" evidence="2">
    <location>
        <begin position="42"/>
        <end position="54"/>
    </location>
</feature>
<feature type="region of interest" description="Disordered" evidence="2">
    <location>
        <begin position="35"/>
        <end position="79"/>
    </location>
</feature>
<evidence type="ECO:0000256" key="1">
    <source>
        <dbReference type="SAM" id="Coils"/>
    </source>
</evidence>
<proteinExistence type="predicted"/>
<protein>
    <submittedName>
        <fullName evidence="3">BTB domain-containing protein</fullName>
    </submittedName>
</protein>
<dbReference type="InterPro" id="IPR000210">
    <property type="entry name" value="BTB/POZ_dom"/>
</dbReference>
<dbReference type="AlphaFoldDB" id="A0A2A6BLA4"/>
<accession>A0A8R1YCJ7</accession>
<dbReference type="InterPro" id="IPR011333">
    <property type="entry name" value="SKP1/BTB/POZ_sf"/>
</dbReference>
<organism evidence="3 4">
    <name type="scientific">Pristionchus pacificus</name>
    <name type="common">Parasitic nematode worm</name>
    <dbReference type="NCBI Taxonomy" id="54126"/>
    <lineage>
        <taxon>Eukaryota</taxon>
        <taxon>Metazoa</taxon>
        <taxon>Ecdysozoa</taxon>
        <taxon>Nematoda</taxon>
        <taxon>Chromadorea</taxon>
        <taxon>Rhabditida</taxon>
        <taxon>Rhabditina</taxon>
        <taxon>Diplogasteromorpha</taxon>
        <taxon>Diplogasteroidea</taxon>
        <taxon>Neodiplogasteridae</taxon>
        <taxon>Pristionchus</taxon>
    </lineage>
</organism>
<reference evidence="3" key="2">
    <citation type="submission" date="2022-06" db="UniProtKB">
        <authorList>
            <consortium name="EnsemblMetazoa"/>
        </authorList>
    </citation>
    <scope>IDENTIFICATION</scope>
    <source>
        <strain evidence="3">PS312</strain>
    </source>
</reference>
<reference evidence="4" key="1">
    <citation type="journal article" date="2008" name="Nat. Genet.">
        <title>The Pristionchus pacificus genome provides a unique perspective on nematode lifestyle and parasitism.</title>
        <authorList>
            <person name="Dieterich C."/>
            <person name="Clifton S.W."/>
            <person name="Schuster L.N."/>
            <person name="Chinwalla A."/>
            <person name="Delehaunty K."/>
            <person name="Dinkelacker I."/>
            <person name="Fulton L."/>
            <person name="Fulton R."/>
            <person name="Godfrey J."/>
            <person name="Minx P."/>
            <person name="Mitreva M."/>
            <person name="Roeseler W."/>
            <person name="Tian H."/>
            <person name="Witte H."/>
            <person name="Yang S.P."/>
            <person name="Wilson R.K."/>
            <person name="Sommer R.J."/>
        </authorList>
    </citation>
    <scope>NUCLEOTIDE SEQUENCE [LARGE SCALE GENOMIC DNA]</scope>
    <source>
        <strain evidence="4">PS312</strain>
    </source>
</reference>
<keyword evidence="4" id="KW-1185">Reference proteome</keyword>
<dbReference type="Proteomes" id="UP000005239">
    <property type="component" value="Unassembled WGS sequence"/>
</dbReference>
<dbReference type="SUPFAM" id="SSF54695">
    <property type="entry name" value="POZ domain"/>
    <property type="match status" value="1"/>
</dbReference>
<evidence type="ECO:0000313" key="4">
    <source>
        <dbReference type="Proteomes" id="UP000005239"/>
    </source>
</evidence>
<dbReference type="PANTHER" id="PTHR47022:SF1">
    <property type="entry name" value="BTB AND MATH DOMAIN-CONTAINING PROTEIN 36-RELATED"/>
    <property type="match status" value="1"/>
</dbReference>
<feature type="compositionally biased region" description="Low complexity" evidence="2">
    <location>
        <begin position="349"/>
        <end position="386"/>
    </location>
</feature>
<dbReference type="OrthoDB" id="437903at2759"/>
<sequence>MIDMVLHGGSHIIGQSSSSFPSFLHSTVEQSYRTDVLERGNHPRRSPRPTSHPHRSMETPPQEPASPEKKSEKSTSDYRSLAHIVPTPLPLAALLSASPQTIQLVIQTAHRLRMSSKSHNVRDLFDTIQREHASVQSKMMAQQSELEKTRQEMQMASQQVMQMSMGIQQAQMEAAKHRHIAETSVQLLQKLIPVLPNEYAARVTKELERFNGERQMAAAAAAGFPGMGGQQMQQMQQMQQLQAAMANPLLAMNPAMAALMGQQQAAAAAAMMQQQHHHQQQAAAQQQAHAALAALQQQAAMGQAMGQMGQMGAAQQQQLKMMMAAMGMPQAMQPPTSSAAPSGLSQINPAGLASPAARSLALPSTPASPFAAPNGTMGSSAAASAAKSRKRSSPSTPRAGDTPEVGGGPVPPINPSLALSLATSASSSRSASPSVSIPTSAAAAATPAAAASTPTVDPAAMLLQMQQGPSSSSSIHSTSSTGSASSAAAAAPPPTSSASSPIHGISPEALNQMMQMQPQMASLLTSLMFTESFDYERNGDFEAKLNVGIFNQNDESLWQKLGEVGGFLWNARAKYGEANGNKFVTTFHIVLTVDRADNDRWSYDVDITASLLSNNSKPINLILIPNKENKDYPIEHCWIETCAWPEVTHKECFDVGANTVTVSFKIQIVKSSGANPRRVIEFGSEIDHLNDVKLIVEGQAIAVSKNYLAMHSPFFNSLFYREFVEKDKKEIEMPDVKYEDAINLLEIIYPSHCKITASNMEGVVLLSDVWDISIVRRKCDKFLAADVVPLNSTVVQKVPLAKKVLYASRYALPMLQHALLIAFDKKRMIEVMDSAEYKEMCNFIAAIYRLHKIHFKVKVSSTTSIDRFYLI</sequence>
<dbReference type="EnsemblMetazoa" id="PPA11165.1">
    <property type="protein sequence ID" value="PPA11165.1"/>
    <property type="gene ID" value="WBGene00100719"/>
</dbReference>
<evidence type="ECO:0000256" key="2">
    <source>
        <dbReference type="SAM" id="MobiDB-lite"/>
    </source>
</evidence>
<dbReference type="SMART" id="SM00225">
    <property type="entry name" value="BTB"/>
    <property type="match status" value="1"/>
</dbReference>
<evidence type="ECO:0000313" key="3">
    <source>
        <dbReference type="EnsemblMetazoa" id="PPA11165.1"/>
    </source>
</evidence>
<feature type="compositionally biased region" description="Basic and acidic residues" evidence="2">
    <location>
        <begin position="66"/>
        <end position="76"/>
    </location>
</feature>
<gene>
    <name evidence="3" type="primary">WBGene00100719</name>
</gene>